<dbReference type="SUPFAM" id="SSF63411">
    <property type="entry name" value="LuxS/MPP-like metallohydrolase"/>
    <property type="match status" value="2"/>
</dbReference>
<dbReference type="Pfam" id="PF05193">
    <property type="entry name" value="Peptidase_M16_C"/>
    <property type="match status" value="1"/>
</dbReference>
<evidence type="ECO:0000259" key="1">
    <source>
        <dbReference type="Pfam" id="PF05193"/>
    </source>
</evidence>
<dbReference type="RefSeq" id="WP_121699256.1">
    <property type="nucleotide sequence ID" value="NZ_JBCLPP010000006.1"/>
</dbReference>
<evidence type="ECO:0000313" key="2">
    <source>
        <dbReference type="EMBL" id="MEY8244573.1"/>
    </source>
</evidence>
<dbReference type="PANTHER" id="PTHR11851">
    <property type="entry name" value="METALLOPROTEASE"/>
    <property type="match status" value="1"/>
</dbReference>
<dbReference type="InterPro" id="IPR007863">
    <property type="entry name" value="Peptidase_M16_C"/>
</dbReference>
<dbReference type="InterPro" id="IPR050361">
    <property type="entry name" value="MPP/UQCRC_Complex"/>
</dbReference>
<dbReference type="PANTHER" id="PTHR11851:SF224">
    <property type="entry name" value="PROCESSING PROTEASE"/>
    <property type="match status" value="1"/>
</dbReference>
<organism evidence="2 3">
    <name type="scientific">Heminiphilus faecis</name>
    <dbReference type="NCBI Taxonomy" id="2601703"/>
    <lineage>
        <taxon>Bacteria</taxon>
        <taxon>Pseudomonadati</taxon>
        <taxon>Bacteroidota</taxon>
        <taxon>Bacteroidia</taxon>
        <taxon>Bacteroidales</taxon>
        <taxon>Muribaculaceae</taxon>
        <taxon>Heminiphilus</taxon>
    </lineage>
</organism>
<dbReference type="Gene3D" id="3.30.830.10">
    <property type="entry name" value="Metalloenzyme, LuxS/M16 peptidase-like"/>
    <property type="match status" value="2"/>
</dbReference>
<dbReference type="EMBL" id="JBCLPP010000006">
    <property type="protein sequence ID" value="MEY8244573.1"/>
    <property type="molecule type" value="Genomic_DNA"/>
</dbReference>
<keyword evidence="3" id="KW-1185">Reference proteome</keyword>
<evidence type="ECO:0000313" key="3">
    <source>
        <dbReference type="Proteomes" id="UP001565200"/>
    </source>
</evidence>
<comment type="caution">
    <text evidence="2">The sequence shown here is derived from an EMBL/GenBank/DDBJ whole genome shotgun (WGS) entry which is preliminary data.</text>
</comment>
<protein>
    <submittedName>
        <fullName evidence="2">Pitrilysin family protein</fullName>
    </submittedName>
</protein>
<dbReference type="Proteomes" id="UP001565200">
    <property type="component" value="Unassembled WGS sequence"/>
</dbReference>
<proteinExistence type="predicted"/>
<sequence length="436" mass="48153">MIAVPDRTTPPPVSDFSRLVMPPLRHITLGNGLPLHVIDQASQEVCCLTCVWRGGLAEAPSRTVAQLMLNLLREGTRGHTGEIIADRLEFNGARLMTSVDSHYSVVKLYMLNSKAADVVPLLPELFLEPVFPDTAFNTWQEKLARNFEISAEKVEFQASWAGNRLMMGEDHPLARVMTASDIRALSADDVKQWHARSFIPAVDDAGDSSLSLYLSGCVTPALVKMIDDTLGKMPVVKSVLQPLEIVPFVASPGVKKHIDVQDAMQSAVRMYMPGLSRSHPDYIKLRLLTVALGGYFGSRLMSNIREDKGYTYGIGSYLLGYPEGSILGISSSTDNAFVEPLIDEAVRELDRLSSGDFTDDEMSRLRRYAMSTLASSLDSTFEIMDYHIDSKIAFLPEDYFERQVDETMSLTSDELVRVAREHLSVGDLTVVVAGGK</sequence>
<accession>A0ABV4CT52</accession>
<feature type="domain" description="Peptidase M16 C-terminal" evidence="1">
    <location>
        <begin position="210"/>
        <end position="367"/>
    </location>
</feature>
<name>A0ABV4CT52_9BACT</name>
<gene>
    <name evidence="2" type="ORF">AAK873_02940</name>
</gene>
<dbReference type="InterPro" id="IPR011249">
    <property type="entry name" value="Metalloenz_LuxS/M16"/>
</dbReference>
<reference evidence="2 3" key="1">
    <citation type="submission" date="2024-03" db="EMBL/GenBank/DDBJ databases">
        <title>Mouse gut bacterial collection (mGBC) of GemPharmatech.</title>
        <authorList>
            <person name="He Y."/>
            <person name="Dong L."/>
            <person name="Wu D."/>
            <person name="Gao X."/>
            <person name="Lin Z."/>
        </authorList>
    </citation>
    <scope>NUCLEOTIDE SEQUENCE [LARGE SCALE GENOMIC DNA]</scope>
    <source>
        <strain evidence="2 3">54-13</strain>
    </source>
</reference>